<gene>
    <name evidence="14" type="ORF">M9Y10_009766</name>
</gene>
<dbReference type="PROSITE" id="PS00108">
    <property type="entry name" value="PROTEIN_KINASE_ST"/>
    <property type="match status" value="1"/>
</dbReference>
<comment type="caution">
    <text evidence="14">The sequence shown here is derived from an EMBL/GenBank/DDBJ whole genome shotgun (WGS) entry which is preliminary data.</text>
</comment>
<dbReference type="EMBL" id="JAPFFF010000015">
    <property type="protein sequence ID" value="KAK8866798.1"/>
    <property type="molecule type" value="Genomic_DNA"/>
</dbReference>
<feature type="domain" description="AGC-kinase C-terminal" evidence="13">
    <location>
        <begin position="375"/>
        <end position="443"/>
    </location>
</feature>
<evidence type="ECO:0000259" key="12">
    <source>
        <dbReference type="PROSITE" id="PS50011"/>
    </source>
</evidence>
<name>A0ABR2IR01_9EUKA</name>
<protein>
    <recommendedName>
        <fullName evidence="16">RAC family serine/threonine-protein kinase like protein</fullName>
    </recommendedName>
</protein>
<dbReference type="Gene3D" id="1.10.510.10">
    <property type="entry name" value="Transferase(Phosphotransferase) domain 1"/>
    <property type="match status" value="1"/>
</dbReference>
<dbReference type="Pfam" id="PF00169">
    <property type="entry name" value="PH"/>
    <property type="match status" value="1"/>
</dbReference>
<dbReference type="SMART" id="SM00220">
    <property type="entry name" value="S_TKc"/>
    <property type="match status" value="1"/>
</dbReference>
<dbReference type="PROSITE" id="PS00107">
    <property type="entry name" value="PROTEIN_KINASE_ATP"/>
    <property type="match status" value="1"/>
</dbReference>
<dbReference type="SUPFAM" id="SSF56112">
    <property type="entry name" value="Protein kinase-like (PK-like)"/>
    <property type="match status" value="1"/>
</dbReference>
<dbReference type="SMART" id="SM00233">
    <property type="entry name" value="PH"/>
    <property type="match status" value="1"/>
</dbReference>
<dbReference type="SMART" id="SM00133">
    <property type="entry name" value="S_TK_X"/>
    <property type="match status" value="1"/>
</dbReference>
<dbReference type="InterPro" id="IPR017441">
    <property type="entry name" value="Protein_kinase_ATP_BS"/>
</dbReference>
<dbReference type="PROSITE" id="PS50011">
    <property type="entry name" value="PROTEIN_KINASE_DOM"/>
    <property type="match status" value="1"/>
</dbReference>
<evidence type="ECO:0000259" key="11">
    <source>
        <dbReference type="PROSITE" id="PS50003"/>
    </source>
</evidence>
<keyword evidence="7 8" id="KW-0067">ATP-binding</keyword>
<keyword evidence="3" id="KW-0597">Phosphoprotein</keyword>
<dbReference type="PROSITE" id="PS51285">
    <property type="entry name" value="AGC_KINASE_CTER"/>
    <property type="match status" value="1"/>
</dbReference>
<dbReference type="SUPFAM" id="SSF50729">
    <property type="entry name" value="PH domain-like"/>
    <property type="match status" value="1"/>
</dbReference>
<evidence type="ECO:0000256" key="9">
    <source>
        <dbReference type="RuleBase" id="RU000304"/>
    </source>
</evidence>
<evidence type="ECO:0000256" key="7">
    <source>
        <dbReference type="ARBA" id="ARBA00022840"/>
    </source>
</evidence>
<dbReference type="Gene3D" id="2.30.29.30">
    <property type="entry name" value="Pleckstrin-homology domain (PH domain)/Phosphotyrosine-binding domain (PTB)"/>
    <property type="match status" value="1"/>
</dbReference>
<evidence type="ECO:0000256" key="10">
    <source>
        <dbReference type="SAM" id="MobiDB-lite"/>
    </source>
</evidence>
<dbReference type="InterPro" id="IPR001849">
    <property type="entry name" value="PH_domain"/>
</dbReference>
<dbReference type="InterPro" id="IPR008271">
    <property type="entry name" value="Ser/Thr_kinase_AS"/>
</dbReference>
<sequence>MSKNKPSSSSDDQNCLYKSGWLKKKGGILGMWQKVYVELKQTELYVRKSDKETKIERRFIINSSTVVKFVENKNDRYLMIKGDEKNDKNELFLKCSDNDLLGQWFLALRSATFHNALLSMNSFNIISVIGRGFFGKVMLVEKKDTKELYAIKTVHKMRLLQSNKINTILAERNIMRGIEHPFIVGLKFSFQSATKFYLGLEFIAGGEIFSLLRRRVKFSPKQIQLYVAEIALALNHLHSIGIIYRDLKPENILVNVDGHLKLTDFGLSKDISSIGSTHSFCGTADFMAPEVIEKKSYSFPVDWWGLGILTYEFYYGECPFYDDNRNRMFSKISLSDPRFPKDSDPDVVDFIKALLVKNPQGRGNFETLKNHPFWNGINFDDVLAKKYTPEYIPPVKDPRKVEMFEDEFTKEQAIDSIATPVLGDNTIFKNFSFIGSIGEDGASNEDGKSDKKKDYPHAERQVMPK</sequence>
<keyword evidence="2 9" id="KW-0723">Serine/threonine-protein kinase</keyword>
<keyword evidence="6" id="KW-0418">Kinase</keyword>
<proteinExistence type="inferred from homology"/>
<feature type="binding site" evidence="8">
    <location>
        <position position="152"/>
    </location>
    <ligand>
        <name>ATP</name>
        <dbReference type="ChEBI" id="CHEBI:30616"/>
    </ligand>
</feature>
<dbReference type="Pfam" id="PF00069">
    <property type="entry name" value="Pkinase"/>
    <property type="match status" value="1"/>
</dbReference>
<evidence type="ECO:0000256" key="4">
    <source>
        <dbReference type="ARBA" id="ARBA00022679"/>
    </source>
</evidence>
<evidence type="ECO:0000313" key="14">
    <source>
        <dbReference type="EMBL" id="KAK8866798.1"/>
    </source>
</evidence>
<evidence type="ECO:0000256" key="3">
    <source>
        <dbReference type="ARBA" id="ARBA00022553"/>
    </source>
</evidence>
<feature type="region of interest" description="Disordered" evidence="10">
    <location>
        <begin position="439"/>
        <end position="465"/>
    </location>
</feature>
<feature type="domain" description="PH" evidence="11">
    <location>
        <begin position="15"/>
        <end position="113"/>
    </location>
</feature>
<keyword evidence="4" id="KW-0808">Transferase</keyword>
<comment type="similarity">
    <text evidence="1">Belongs to the protein kinase superfamily. AGC Ser/Thr protein kinase family. RAC subfamily.</text>
</comment>
<evidence type="ECO:0000256" key="6">
    <source>
        <dbReference type="ARBA" id="ARBA00022777"/>
    </source>
</evidence>
<keyword evidence="5 8" id="KW-0547">Nucleotide-binding</keyword>
<feature type="domain" description="Protein kinase" evidence="12">
    <location>
        <begin position="123"/>
        <end position="374"/>
    </location>
</feature>
<dbReference type="InterPro" id="IPR011009">
    <property type="entry name" value="Kinase-like_dom_sf"/>
</dbReference>
<evidence type="ECO:0000256" key="8">
    <source>
        <dbReference type="PROSITE-ProRule" id="PRU10141"/>
    </source>
</evidence>
<dbReference type="InterPro" id="IPR000961">
    <property type="entry name" value="AGC-kinase_C"/>
</dbReference>
<evidence type="ECO:0000256" key="1">
    <source>
        <dbReference type="ARBA" id="ARBA00006935"/>
    </source>
</evidence>
<dbReference type="CDD" id="cd05123">
    <property type="entry name" value="STKc_AGC"/>
    <property type="match status" value="1"/>
</dbReference>
<dbReference type="Proteomes" id="UP001470230">
    <property type="component" value="Unassembled WGS sequence"/>
</dbReference>
<accession>A0ABR2IR01</accession>
<keyword evidence="15" id="KW-1185">Reference proteome</keyword>
<evidence type="ECO:0000313" key="15">
    <source>
        <dbReference type="Proteomes" id="UP001470230"/>
    </source>
</evidence>
<feature type="compositionally biased region" description="Basic and acidic residues" evidence="10">
    <location>
        <begin position="445"/>
        <end position="465"/>
    </location>
</feature>
<dbReference type="PANTHER" id="PTHR24351">
    <property type="entry name" value="RIBOSOMAL PROTEIN S6 KINASE"/>
    <property type="match status" value="1"/>
</dbReference>
<reference evidence="14 15" key="1">
    <citation type="submission" date="2024-04" db="EMBL/GenBank/DDBJ databases">
        <title>Tritrichomonas musculus Genome.</title>
        <authorList>
            <person name="Alves-Ferreira E."/>
            <person name="Grigg M."/>
            <person name="Lorenzi H."/>
            <person name="Galac M."/>
        </authorList>
    </citation>
    <scope>NUCLEOTIDE SEQUENCE [LARGE SCALE GENOMIC DNA]</scope>
    <source>
        <strain evidence="14 15">EAF2021</strain>
    </source>
</reference>
<evidence type="ECO:0000256" key="2">
    <source>
        <dbReference type="ARBA" id="ARBA00022527"/>
    </source>
</evidence>
<evidence type="ECO:0000259" key="13">
    <source>
        <dbReference type="PROSITE" id="PS51285"/>
    </source>
</evidence>
<evidence type="ECO:0000256" key="5">
    <source>
        <dbReference type="ARBA" id="ARBA00022741"/>
    </source>
</evidence>
<organism evidence="14 15">
    <name type="scientific">Tritrichomonas musculus</name>
    <dbReference type="NCBI Taxonomy" id="1915356"/>
    <lineage>
        <taxon>Eukaryota</taxon>
        <taxon>Metamonada</taxon>
        <taxon>Parabasalia</taxon>
        <taxon>Tritrichomonadida</taxon>
        <taxon>Tritrichomonadidae</taxon>
        <taxon>Tritrichomonas</taxon>
    </lineage>
</organism>
<evidence type="ECO:0008006" key="16">
    <source>
        <dbReference type="Google" id="ProtNLM"/>
    </source>
</evidence>
<dbReference type="Gene3D" id="3.30.200.20">
    <property type="entry name" value="Phosphorylase Kinase, domain 1"/>
    <property type="match status" value="1"/>
</dbReference>
<dbReference type="PROSITE" id="PS50003">
    <property type="entry name" value="PH_DOMAIN"/>
    <property type="match status" value="1"/>
</dbReference>
<dbReference type="InterPro" id="IPR011993">
    <property type="entry name" value="PH-like_dom_sf"/>
</dbReference>
<dbReference type="InterPro" id="IPR000719">
    <property type="entry name" value="Prot_kinase_dom"/>
</dbReference>
<dbReference type="InterPro" id="IPR045270">
    <property type="entry name" value="STKc_AGC"/>
</dbReference>